<dbReference type="EMBL" id="JACETU010000004">
    <property type="protein sequence ID" value="KAF7430755.1"/>
    <property type="molecule type" value="Genomic_DNA"/>
</dbReference>
<dbReference type="Proteomes" id="UP000623687">
    <property type="component" value="Unassembled WGS sequence"/>
</dbReference>
<dbReference type="RefSeq" id="XP_036632033.1">
    <property type="nucleotide sequence ID" value="XM_036776014.1"/>
</dbReference>
<dbReference type="AlphaFoldDB" id="A0A8H7DRJ1"/>
<sequence>MNVGEVHDFRFNAGSHDFPGIDLPDELARILQSLTPNAAQAEKANFTRNINPSKMQLKVNNTLFILSVVGVALAIPLQARAPAGIIGGAASGATELAGSIAGGVAQAGEGIGSGGLSDVGGVAGNVGNAADSGVIAVVNSTDAIFHSSS</sequence>
<protein>
    <submittedName>
        <fullName evidence="1">Uncharacterized protein</fullName>
    </submittedName>
</protein>
<name>A0A8H7DRJ1_PLEOS</name>
<dbReference type="VEuPathDB" id="FungiDB:PC9H_006466"/>
<dbReference type="GeneID" id="59376284"/>
<organism evidence="1 2">
    <name type="scientific">Pleurotus ostreatus</name>
    <name type="common">Oyster mushroom</name>
    <name type="synonym">White-rot fungus</name>
    <dbReference type="NCBI Taxonomy" id="5322"/>
    <lineage>
        <taxon>Eukaryota</taxon>
        <taxon>Fungi</taxon>
        <taxon>Dikarya</taxon>
        <taxon>Basidiomycota</taxon>
        <taxon>Agaricomycotina</taxon>
        <taxon>Agaricomycetes</taxon>
        <taxon>Agaricomycetidae</taxon>
        <taxon>Agaricales</taxon>
        <taxon>Pleurotineae</taxon>
        <taxon>Pleurotaceae</taxon>
        <taxon>Pleurotus</taxon>
    </lineage>
</organism>
<comment type="caution">
    <text evidence="1">The sequence shown here is derived from an EMBL/GenBank/DDBJ whole genome shotgun (WGS) entry which is preliminary data.</text>
</comment>
<keyword evidence="2" id="KW-1185">Reference proteome</keyword>
<evidence type="ECO:0000313" key="2">
    <source>
        <dbReference type="Proteomes" id="UP000623687"/>
    </source>
</evidence>
<evidence type="ECO:0000313" key="1">
    <source>
        <dbReference type="EMBL" id="KAF7430755.1"/>
    </source>
</evidence>
<gene>
    <name evidence="1" type="ORF">PC9H_006466</name>
</gene>
<proteinExistence type="predicted"/>
<reference evidence="1" key="1">
    <citation type="submission" date="2019-07" db="EMBL/GenBank/DDBJ databases">
        <authorList>
            <person name="Palmer J.M."/>
        </authorList>
    </citation>
    <scope>NUCLEOTIDE SEQUENCE</scope>
    <source>
        <strain evidence="1">PC9</strain>
    </source>
</reference>
<accession>A0A8H7DRJ1</accession>